<dbReference type="SUPFAM" id="SSF53335">
    <property type="entry name" value="S-adenosyl-L-methionine-dependent methyltransferases"/>
    <property type="match status" value="1"/>
</dbReference>
<evidence type="ECO:0008006" key="2">
    <source>
        <dbReference type="Google" id="ProtNLM"/>
    </source>
</evidence>
<dbReference type="PANTHER" id="PTHR14614">
    <property type="entry name" value="HEPATOCELLULAR CARCINOMA-ASSOCIATED ANTIGEN"/>
    <property type="match status" value="1"/>
</dbReference>
<dbReference type="AlphaFoldDB" id="A0A0H5QYA3"/>
<accession>A0A0H5QYA3</accession>
<protein>
    <recommendedName>
        <fullName evidence="2">FAM86 N-terminal domain-containing protein</fullName>
    </recommendedName>
</protein>
<feature type="non-terminal residue" evidence="1">
    <location>
        <position position="239"/>
    </location>
</feature>
<dbReference type="Pfam" id="PF10294">
    <property type="entry name" value="Methyltransf_16"/>
    <property type="match status" value="1"/>
</dbReference>
<dbReference type="EMBL" id="HACM01000122">
    <property type="protein sequence ID" value="CRZ00564.1"/>
    <property type="molecule type" value="Transcribed_RNA"/>
</dbReference>
<dbReference type="InterPro" id="IPR029063">
    <property type="entry name" value="SAM-dependent_MTases_sf"/>
</dbReference>
<organism evidence="1">
    <name type="scientific">Spongospora subterranea</name>
    <dbReference type="NCBI Taxonomy" id="70186"/>
    <lineage>
        <taxon>Eukaryota</taxon>
        <taxon>Sar</taxon>
        <taxon>Rhizaria</taxon>
        <taxon>Endomyxa</taxon>
        <taxon>Phytomyxea</taxon>
        <taxon>Plasmodiophorida</taxon>
        <taxon>Plasmodiophoridae</taxon>
        <taxon>Spongospora</taxon>
    </lineage>
</organism>
<dbReference type="PROSITE" id="PS51450">
    <property type="entry name" value="LRR"/>
    <property type="match status" value="1"/>
</dbReference>
<evidence type="ECO:0000313" key="1">
    <source>
        <dbReference type="EMBL" id="CRZ00564.1"/>
    </source>
</evidence>
<feature type="non-terminal residue" evidence="1">
    <location>
        <position position="1"/>
    </location>
</feature>
<name>A0A0H5QYA3_9EUKA</name>
<sequence>SPSPTTELDLIDHLCTLIISNNPIDDIAIVHHLERLSTNGFNLNQQCTSIKSWTQIQSLVYPRLMMILSRNVHSDSDSAINLDQILHLIGVVSGTKNSTGTRQWNYSFGNVNIREVDRVEAGLGSETWHSGIMMSRLIDDGSINLDGKRRILELGSGTGLAGIVAAIHCDPDKTSVILSDGDPGVLVNLRHNVAINSTKFQLDHVVVTDLNWSRPPSIGSSTIWTGRFDLILAADICYD</sequence>
<reference evidence="1" key="1">
    <citation type="submission" date="2015-04" db="EMBL/GenBank/DDBJ databases">
        <title>The genome sequence of the plant pathogenic Rhizarian Plasmodiophora brassicae reveals insights in its biotrophic life cycle and the origin of chitin synthesis.</title>
        <authorList>
            <person name="Schwelm A."/>
            <person name="Fogelqvist J."/>
            <person name="Knaust A."/>
            <person name="Julke S."/>
            <person name="Lilja T."/>
            <person name="Dhandapani V."/>
            <person name="Bonilla-Rosso G."/>
            <person name="Karlsson M."/>
            <person name="Shevchenko A."/>
            <person name="Choi S.R."/>
            <person name="Kim H.G."/>
            <person name="Park J.Y."/>
            <person name="Lim Y.P."/>
            <person name="Ludwig-Muller J."/>
            <person name="Dixelius C."/>
        </authorList>
    </citation>
    <scope>NUCLEOTIDE SEQUENCE</scope>
    <source>
        <tissue evidence="1">Potato root galls</tissue>
    </source>
</reference>
<dbReference type="InterPro" id="IPR019410">
    <property type="entry name" value="Methyltransf_16"/>
</dbReference>
<dbReference type="InterPro" id="IPR001611">
    <property type="entry name" value="Leu-rich_rpt"/>
</dbReference>
<dbReference type="Gene3D" id="3.40.50.150">
    <property type="entry name" value="Vaccinia Virus protein VP39"/>
    <property type="match status" value="1"/>
</dbReference>
<proteinExistence type="predicted"/>